<gene>
    <name evidence="2" type="ORF">B9Z19DRAFT_1031094</name>
</gene>
<dbReference type="InterPro" id="IPR027973">
    <property type="entry name" value="FSAF1-like"/>
</dbReference>
<accession>A0A2T6ZIM3</accession>
<proteinExistence type="predicted"/>
<dbReference type="Pfam" id="PF15375">
    <property type="entry name" value="FSAF1"/>
    <property type="match status" value="1"/>
</dbReference>
<keyword evidence="3" id="KW-1185">Reference proteome</keyword>
<dbReference type="AlphaFoldDB" id="A0A2T6ZIM3"/>
<dbReference type="Proteomes" id="UP000244722">
    <property type="component" value="Unassembled WGS sequence"/>
</dbReference>
<dbReference type="PANTHER" id="PTHR28096">
    <property type="entry name" value="PROTEIN FAF1"/>
    <property type="match status" value="1"/>
</dbReference>
<feature type="region of interest" description="Disordered" evidence="1">
    <location>
        <begin position="259"/>
        <end position="285"/>
    </location>
</feature>
<dbReference type="GO" id="GO:0000462">
    <property type="term" value="P:maturation of SSU-rRNA from tricistronic rRNA transcript (SSU-rRNA, 5.8S rRNA, LSU-rRNA)"/>
    <property type="evidence" value="ECO:0007669"/>
    <property type="project" value="TreeGrafter"/>
</dbReference>
<feature type="region of interest" description="Disordered" evidence="1">
    <location>
        <begin position="92"/>
        <end position="138"/>
    </location>
</feature>
<feature type="compositionally biased region" description="Basic and acidic residues" evidence="1">
    <location>
        <begin position="125"/>
        <end position="138"/>
    </location>
</feature>
<reference evidence="2 3" key="1">
    <citation type="submission" date="2017-04" db="EMBL/GenBank/DDBJ databases">
        <title>Draft genome sequence of Tuber borchii Vittad., a whitish edible truffle.</title>
        <authorList>
            <consortium name="DOE Joint Genome Institute"/>
            <person name="Murat C."/>
            <person name="Kuo A."/>
            <person name="Barry K.W."/>
            <person name="Clum A."/>
            <person name="Dockter R.B."/>
            <person name="Fauchery L."/>
            <person name="Iotti M."/>
            <person name="Kohler A."/>
            <person name="Labutti K."/>
            <person name="Lindquist E.A."/>
            <person name="Lipzen A."/>
            <person name="Ohm R.A."/>
            <person name="Wang M."/>
            <person name="Grigoriev I.V."/>
            <person name="Zambonelli A."/>
            <person name="Martin F.M."/>
        </authorList>
    </citation>
    <scope>NUCLEOTIDE SEQUENCE [LARGE SCALE GENOMIC DNA]</scope>
    <source>
        <strain evidence="2 3">Tbo3840</strain>
    </source>
</reference>
<evidence type="ECO:0000313" key="2">
    <source>
        <dbReference type="EMBL" id="PUU75345.1"/>
    </source>
</evidence>
<feature type="region of interest" description="Disordered" evidence="1">
    <location>
        <begin position="226"/>
        <end position="247"/>
    </location>
</feature>
<dbReference type="OrthoDB" id="5556956at2759"/>
<feature type="compositionally biased region" description="Basic residues" evidence="1">
    <location>
        <begin position="274"/>
        <end position="285"/>
    </location>
</feature>
<dbReference type="PANTHER" id="PTHR28096:SF1">
    <property type="entry name" value="PROTEIN FAF1"/>
    <property type="match status" value="1"/>
</dbReference>
<name>A0A2T6ZIM3_TUBBO</name>
<comment type="caution">
    <text evidence="2">The sequence shown here is derived from an EMBL/GenBank/DDBJ whole genome shotgun (WGS) entry which is preliminary data.</text>
</comment>
<protein>
    <submittedName>
        <fullName evidence="2">Uncharacterized protein</fullName>
    </submittedName>
</protein>
<organism evidence="2 3">
    <name type="scientific">Tuber borchii</name>
    <name type="common">White truffle</name>
    <dbReference type="NCBI Taxonomy" id="42251"/>
    <lineage>
        <taxon>Eukaryota</taxon>
        <taxon>Fungi</taxon>
        <taxon>Dikarya</taxon>
        <taxon>Ascomycota</taxon>
        <taxon>Pezizomycotina</taxon>
        <taxon>Pezizomycetes</taxon>
        <taxon>Pezizales</taxon>
        <taxon>Tuberaceae</taxon>
        <taxon>Tuber</taxon>
    </lineage>
</organism>
<sequence>MPDKKRKREVISSIKSDADKMDIFRRHFESQFAPLKDTQEKLSSRNCKALPEKTGEELSDQEWEGIPDPDDGLTENAPVVIEFDATKDVPRSILKASRGELRSFMSSKPPLPTSSTTTLPTKSKKGSDDDGDPRSEAEMLKNDLALQRLLRESHLLDSTSDKLEATGRNRLKALESRIQALGGKDTTAQKNVPMAIRKGIAAAREERELKRRKNAKEAGIVLEKDTTKKISKKRKDRGGFGPSVGRFKGSALVLSKKDVMDIEGRSGPGGGGGRKGRKKHGKIKK</sequence>
<dbReference type="EMBL" id="NESQ01000236">
    <property type="protein sequence ID" value="PUU75345.1"/>
    <property type="molecule type" value="Genomic_DNA"/>
</dbReference>
<evidence type="ECO:0000256" key="1">
    <source>
        <dbReference type="SAM" id="MobiDB-lite"/>
    </source>
</evidence>
<feature type="compositionally biased region" description="Acidic residues" evidence="1">
    <location>
        <begin position="57"/>
        <end position="73"/>
    </location>
</feature>
<dbReference type="InterPro" id="IPR053030">
    <property type="entry name" value="Ribosomal_biogenesis_FAF1-like"/>
</dbReference>
<dbReference type="GO" id="GO:0005730">
    <property type="term" value="C:nucleolus"/>
    <property type="evidence" value="ECO:0007669"/>
    <property type="project" value="TreeGrafter"/>
</dbReference>
<feature type="region of interest" description="Disordered" evidence="1">
    <location>
        <begin position="37"/>
        <end position="75"/>
    </location>
</feature>
<dbReference type="STRING" id="42251.A0A2T6ZIM3"/>
<evidence type="ECO:0000313" key="3">
    <source>
        <dbReference type="Proteomes" id="UP000244722"/>
    </source>
</evidence>